<keyword evidence="3" id="KW-0808">Transferase</keyword>
<dbReference type="SUPFAM" id="SSF53448">
    <property type="entry name" value="Nucleotide-diphospho-sugar transferases"/>
    <property type="match status" value="1"/>
</dbReference>
<keyword evidence="2" id="KW-0328">Glycosyltransferase</keyword>
<comment type="similarity">
    <text evidence="1">Belongs to the glycosyltransferase 2 family.</text>
</comment>
<dbReference type="PANTHER" id="PTHR43685:SF5">
    <property type="entry name" value="GLYCOSYLTRANSFERASE EPSE-RELATED"/>
    <property type="match status" value="1"/>
</dbReference>
<evidence type="ECO:0000313" key="5">
    <source>
        <dbReference type="EMBL" id="KAB7890185.1"/>
    </source>
</evidence>
<reference evidence="5 6" key="1">
    <citation type="submission" date="2019-10" db="EMBL/GenBank/DDBJ databases">
        <title>Poseidonibacter ostreae sp. nov., isolated from the gut of the Ostrea denselamellosa.</title>
        <authorList>
            <person name="Choi A."/>
        </authorList>
    </citation>
    <scope>NUCLEOTIDE SEQUENCE [LARGE SCALE GENOMIC DNA]</scope>
    <source>
        <strain evidence="5 6">SJOD-M-33</strain>
    </source>
</reference>
<dbReference type="InterPro" id="IPR029044">
    <property type="entry name" value="Nucleotide-diphossugar_trans"/>
</dbReference>
<dbReference type="GO" id="GO:0016757">
    <property type="term" value="F:glycosyltransferase activity"/>
    <property type="evidence" value="ECO:0007669"/>
    <property type="project" value="UniProtKB-KW"/>
</dbReference>
<feature type="domain" description="Glycosyltransferase 2-like" evidence="4">
    <location>
        <begin position="11"/>
        <end position="169"/>
    </location>
</feature>
<evidence type="ECO:0000313" key="6">
    <source>
        <dbReference type="Proteomes" id="UP000472839"/>
    </source>
</evidence>
<comment type="caution">
    <text evidence="5">The sequence shown here is derived from an EMBL/GenBank/DDBJ whole genome shotgun (WGS) entry which is preliminary data.</text>
</comment>
<evidence type="ECO:0000256" key="1">
    <source>
        <dbReference type="ARBA" id="ARBA00006739"/>
    </source>
</evidence>
<organism evidence="5 6">
    <name type="scientific">Poseidonibacter ostreae</name>
    <dbReference type="NCBI Taxonomy" id="2654171"/>
    <lineage>
        <taxon>Bacteria</taxon>
        <taxon>Pseudomonadati</taxon>
        <taxon>Campylobacterota</taxon>
        <taxon>Epsilonproteobacteria</taxon>
        <taxon>Campylobacterales</taxon>
        <taxon>Arcobacteraceae</taxon>
        <taxon>Poseidonibacter</taxon>
    </lineage>
</organism>
<protein>
    <submittedName>
        <fullName evidence="5">Glycosyltransferase</fullName>
    </submittedName>
</protein>
<dbReference type="Gene3D" id="3.90.550.10">
    <property type="entry name" value="Spore Coat Polysaccharide Biosynthesis Protein SpsA, Chain A"/>
    <property type="match status" value="1"/>
</dbReference>
<dbReference type="PANTHER" id="PTHR43685">
    <property type="entry name" value="GLYCOSYLTRANSFERASE"/>
    <property type="match status" value="1"/>
</dbReference>
<evidence type="ECO:0000256" key="2">
    <source>
        <dbReference type="ARBA" id="ARBA00022676"/>
    </source>
</evidence>
<proteinExistence type="inferred from homology"/>
<dbReference type="EMBL" id="WFKK01000007">
    <property type="protein sequence ID" value="KAB7890185.1"/>
    <property type="molecule type" value="Genomic_DNA"/>
</dbReference>
<evidence type="ECO:0000259" key="4">
    <source>
        <dbReference type="Pfam" id="PF00535"/>
    </source>
</evidence>
<gene>
    <name evidence="5" type="ORF">GBG19_04220</name>
</gene>
<accession>A0A6L4WV13</accession>
<dbReference type="InterPro" id="IPR001173">
    <property type="entry name" value="Glyco_trans_2-like"/>
</dbReference>
<name>A0A6L4WV13_9BACT</name>
<dbReference type="AlphaFoldDB" id="A0A6L4WV13"/>
<dbReference type="InterPro" id="IPR050834">
    <property type="entry name" value="Glycosyltransf_2"/>
</dbReference>
<evidence type="ECO:0000256" key="3">
    <source>
        <dbReference type="ARBA" id="ARBA00022679"/>
    </source>
</evidence>
<dbReference type="Proteomes" id="UP000472839">
    <property type="component" value="Unassembled WGS sequence"/>
</dbReference>
<dbReference type="Pfam" id="PF00535">
    <property type="entry name" value="Glycos_transf_2"/>
    <property type="match status" value="1"/>
</dbReference>
<sequence length="213" mass="24815">MDNKLKKIAFIITVYKNDKLEFFKQAVKSIFKQDYGFENINIYLGIDGELLDDAANYIESSKEHFYHIVQNESNKGLAFTLNRLIEVLEDEEFVFRMDSDDICKFDRVSKQVEVLEADKELMLVGSELIEIDENGNELRYKKMPIVMDDIIHFSIARNPFNHPTVAMRREFFNIVGKYNESILKSQDYELWGRALISGIKATNISEPLLQVII</sequence>